<reference evidence="3" key="1">
    <citation type="submission" date="2017-02" db="EMBL/GenBank/DDBJ databases">
        <title>zhang.</title>
        <authorList>
            <person name="Zhang H."/>
        </authorList>
    </citation>
    <scope>NUCLEOTIDE SEQUENCE [LARGE SCALE GENOMIC DNA]</scope>
    <source>
        <strain evidence="3">RZS01</strain>
    </source>
</reference>
<dbReference type="Gene3D" id="3.60.21.10">
    <property type="match status" value="1"/>
</dbReference>
<dbReference type="EMBL" id="NIRT01000020">
    <property type="protein sequence ID" value="PYD65854.1"/>
    <property type="molecule type" value="Genomic_DNA"/>
</dbReference>
<evidence type="ECO:0000313" key="2">
    <source>
        <dbReference type="EMBL" id="PYD65854.1"/>
    </source>
</evidence>
<dbReference type="OrthoDB" id="5380073at2"/>
<organism evidence="1 3">
    <name type="scientific">Komagataeibacter nataicola</name>
    <dbReference type="NCBI Taxonomy" id="265960"/>
    <lineage>
        <taxon>Bacteria</taxon>
        <taxon>Pseudomonadati</taxon>
        <taxon>Pseudomonadota</taxon>
        <taxon>Alphaproteobacteria</taxon>
        <taxon>Acetobacterales</taxon>
        <taxon>Acetobacteraceae</taxon>
        <taxon>Komagataeibacter</taxon>
    </lineage>
</organism>
<protein>
    <submittedName>
        <fullName evidence="1">Metallophosphoesterase</fullName>
    </submittedName>
</protein>
<evidence type="ECO:0000313" key="1">
    <source>
        <dbReference type="EMBL" id="AQU86461.1"/>
    </source>
</evidence>
<reference evidence="2 4" key="3">
    <citation type="submission" date="2017-06" db="EMBL/GenBank/DDBJ databases">
        <title>A draft genome sequence of Komagataeibacter nataicola LMG 1536.</title>
        <authorList>
            <person name="Skraban J."/>
            <person name="Cleenwerck I."/>
            <person name="Vandamme P."/>
            <person name="Trcek J."/>
        </authorList>
    </citation>
    <scope>NUCLEOTIDE SEQUENCE [LARGE SCALE GENOMIC DNA]</scope>
    <source>
        <strain evidence="2 4">LMG 1536</strain>
    </source>
</reference>
<name>A0A9N7CWV9_9PROT</name>
<dbReference type="Proteomes" id="UP000247512">
    <property type="component" value="Unassembled WGS sequence"/>
</dbReference>
<dbReference type="AlphaFoldDB" id="A0A9N7CWV9"/>
<dbReference type="KEGG" id="kna:B0W47_02220"/>
<accession>A0A9N7CWV9</accession>
<dbReference type="RefSeq" id="WP_078523990.1">
    <property type="nucleotide sequence ID" value="NZ_CP019875.1"/>
</dbReference>
<gene>
    <name evidence="1" type="ORF">B0W47_02220</name>
    <name evidence="2" type="ORF">CDI09_11325</name>
</gene>
<keyword evidence="4" id="KW-1185">Reference proteome</keyword>
<evidence type="ECO:0000313" key="3">
    <source>
        <dbReference type="Proteomes" id="UP000189683"/>
    </source>
</evidence>
<sequence>MPRPPKTFFTADTHFGHANIIRYSKRPFETVAEMDATLVSNWNATIGPDDDVWHLGDVAHGTQRAEAILARLNGRKHLIWGNHDSGTVRTWPGWASSQAYAELKLDGRRVVLFHYPIAEWNGFWHDSLHFYGHVHDKFTPTSLSCDVGVDVWDYRPVEFSDIVQTISGLTPPARPAARG</sequence>
<dbReference type="InterPro" id="IPR029052">
    <property type="entry name" value="Metallo-depent_PP-like"/>
</dbReference>
<proteinExistence type="predicted"/>
<dbReference type="SUPFAM" id="SSF56300">
    <property type="entry name" value="Metallo-dependent phosphatases"/>
    <property type="match status" value="1"/>
</dbReference>
<dbReference type="EMBL" id="CP019875">
    <property type="protein sequence ID" value="AQU86461.1"/>
    <property type="molecule type" value="Genomic_DNA"/>
</dbReference>
<dbReference type="Proteomes" id="UP000189683">
    <property type="component" value="Chromosome"/>
</dbReference>
<evidence type="ECO:0000313" key="4">
    <source>
        <dbReference type="Proteomes" id="UP000247512"/>
    </source>
</evidence>
<reference evidence="1" key="2">
    <citation type="submission" date="2017-02" db="EMBL/GenBank/DDBJ databases">
        <authorList>
            <person name="Zhang H."/>
        </authorList>
    </citation>
    <scope>NUCLEOTIDE SEQUENCE</scope>
    <source>
        <strain evidence="1">RZS01</strain>
    </source>
</reference>